<gene>
    <name evidence="1" type="ORF">PENSTE_c014G04224</name>
</gene>
<keyword evidence="2" id="KW-1185">Reference proteome</keyword>
<dbReference type="Proteomes" id="UP000191285">
    <property type="component" value="Unassembled WGS sequence"/>
</dbReference>
<protein>
    <submittedName>
        <fullName evidence="1">Uncharacterized protein</fullName>
    </submittedName>
</protein>
<dbReference type="EMBL" id="MLKD01000014">
    <property type="protein sequence ID" value="OQE19833.1"/>
    <property type="molecule type" value="Genomic_DNA"/>
</dbReference>
<sequence length="38" mass="4482">MSSHQFSFMFLEAFTDSTPTYQKTEIPAVWVDDRQRLA</sequence>
<reference evidence="2" key="1">
    <citation type="journal article" date="2017" name="Nat. Microbiol.">
        <title>Global analysis of biosynthetic gene clusters reveals vast potential of secondary metabolite production in Penicillium species.</title>
        <authorList>
            <person name="Nielsen J.C."/>
            <person name="Grijseels S."/>
            <person name="Prigent S."/>
            <person name="Ji B."/>
            <person name="Dainat J."/>
            <person name="Nielsen K.F."/>
            <person name="Frisvad J.C."/>
            <person name="Workman M."/>
            <person name="Nielsen J."/>
        </authorList>
    </citation>
    <scope>NUCLEOTIDE SEQUENCE [LARGE SCALE GENOMIC DNA]</scope>
    <source>
        <strain evidence="2">IBT 24891</strain>
    </source>
</reference>
<comment type="caution">
    <text evidence="1">The sequence shown here is derived from an EMBL/GenBank/DDBJ whole genome shotgun (WGS) entry which is preliminary data.</text>
</comment>
<accession>A0A1V6T246</accession>
<organism evidence="1 2">
    <name type="scientific">Penicillium steckii</name>
    <dbReference type="NCBI Taxonomy" id="303698"/>
    <lineage>
        <taxon>Eukaryota</taxon>
        <taxon>Fungi</taxon>
        <taxon>Dikarya</taxon>
        <taxon>Ascomycota</taxon>
        <taxon>Pezizomycotina</taxon>
        <taxon>Eurotiomycetes</taxon>
        <taxon>Eurotiomycetidae</taxon>
        <taxon>Eurotiales</taxon>
        <taxon>Aspergillaceae</taxon>
        <taxon>Penicillium</taxon>
    </lineage>
</organism>
<proteinExistence type="predicted"/>
<evidence type="ECO:0000313" key="1">
    <source>
        <dbReference type="EMBL" id="OQE19833.1"/>
    </source>
</evidence>
<evidence type="ECO:0000313" key="2">
    <source>
        <dbReference type="Proteomes" id="UP000191285"/>
    </source>
</evidence>
<name>A0A1V6T246_9EURO</name>
<dbReference type="AlphaFoldDB" id="A0A1V6T246"/>